<feature type="transmembrane region" description="Helical" evidence="2">
    <location>
        <begin position="114"/>
        <end position="134"/>
    </location>
</feature>
<feature type="transmembrane region" description="Helical" evidence="2">
    <location>
        <begin position="182"/>
        <end position="198"/>
    </location>
</feature>
<sequence>MTTFDEARRRGAPFWRAAALSLALLPVALSFSAAYFPDRSDTWLWLLAVFAAALLGRSLIGIRYLPPWLQSVLLLAAGIAAAVHWRAEWAAPAGYLGVAWWTGSLSVRLPRTSVALTGIAANAVALIAVQWAPGLAPYRTLWIVAGIVWFAELLYAMHAAMLASAGLESGIVTRIVSRSSRIYVTGMLVAVLIVYLATSDFHLWREIVHFINSILPHSKPGQPEQTPEAPPAATPMLPTEGTSKPGLLSKILNVVMYVFAGAIAAGLLWLLVRRFLLNREWLRTVRDRLRALLARMFRQKEPPAALAYTDEKESLLDIGKALRQVQNRWRQRGRRKPLTRQEWDSLPAEAKVRRLYQDSVAAGVGKGFALRASDAPQETLDSLEAWYEGQASAARGGGFAPAAWLKRTRRTLLVLYWKTRYGGREATPEELAELAAEYPWGERK</sequence>
<evidence type="ECO:0000256" key="1">
    <source>
        <dbReference type="SAM" id="MobiDB-lite"/>
    </source>
</evidence>
<feature type="transmembrane region" description="Helical" evidence="2">
    <location>
        <begin position="42"/>
        <end position="60"/>
    </location>
</feature>
<feature type="region of interest" description="Disordered" evidence="1">
    <location>
        <begin position="219"/>
        <end position="239"/>
    </location>
</feature>
<dbReference type="AlphaFoldDB" id="A0A7X0SPI3"/>
<keyword evidence="2" id="KW-0812">Transmembrane</keyword>
<evidence type="ECO:0008006" key="5">
    <source>
        <dbReference type="Google" id="ProtNLM"/>
    </source>
</evidence>
<keyword evidence="2" id="KW-1133">Transmembrane helix</keyword>
<evidence type="ECO:0000313" key="4">
    <source>
        <dbReference type="Proteomes" id="UP000564644"/>
    </source>
</evidence>
<name>A0A7X0SPI3_9BACL</name>
<feature type="transmembrane region" description="Helical" evidence="2">
    <location>
        <begin position="89"/>
        <end position="107"/>
    </location>
</feature>
<keyword evidence="2" id="KW-0472">Membrane</keyword>
<feature type="transmembrane region" description="Helical" evidence="2">
    <location>
        <begin position="140"/>
        <end position="161"/>
    </location>
</feature>
<gene>
    <name evidence="3" type="ORF">H7C18_22955</name>
</gene>
<evidence type="ECO:0000313" key="3">
    <source>
        <dbReference type="EMBL" id="MBB6733787.1"/>
    </source>
</evidence>
<evidence type="ECO:0000256" key="2">
    <source>
        <dbReference type="SAM" id="Phobius"/>
    </source>
</evidence>
<feature type="transmembrane region" description="Helical" evidence="2">
    <location>
        <begin position="67"/>
        <end position="83"/>
    </location>
</feature>
<reference evidence="3 4" key="1">
    <citation type="submission" date="2020-08" db="EMBL/GenBank/DDBJ databases">
        <title>Cohnella phylogeny.</title>
        <authorList>
            <person name="Dunlap C."/>
        </authorList>
    </citation>
    <scope>NUCLEOTIDE SEQUENCE [LARGE SCALE GENOMIC DNA]</scope>
    <source>
        <strain evidence="3 4">CBP 2801</strain>
    </source>
</reference>
<keyword evidence="4" id="KW-1185">Reference proteome</keyword>
<comment type="caution">
    <text evidence="3">The sequence shown here is derived from an EMBL/GenBank/DDBJ whole genome shotgun (WGS) entry which is preliminary data.</text>
</comment>
<proteinExistence type="predicted"/>
<protein>
    <recommendedName>
        <fullName evidence="5">DUF4129 domain-containing protein</fullName>
    </recommendedName>
</protein>
<dbReference type="EMBL" id="JACJVO010000031">
    <property type="protein sequence ID" value="MBB6733787.1"/>
    <property type="molecule type" value="Genomic_DNA"/>
</dbReference>
<feature type="transmembrane region" description="Helical" evidence="2">
    <location>
        <begin position="251"/>
        <end position="272"/>
    </location>
</feature>
<dbReference type="Proteomes" id="UP000564644">
    <property type="component" value="Unassembled WGS sequence"/>
</dbReference>
<accession>A0A7X0SPI3</accession>
<organism evidence="3 4">
    <name type="scientific">Cohnella zeiphila</name>
    <dbReference type="NCBI Taxonomy" id="2761120"/>
    <lineage>
        <taxon>Bacteria</taxon>
        <taxon>Bacillati</taxon>
        <taxon>Bacillota</taxon>
        <taxon>Bacilli</taxon>
        <taxon>Bacillales</taxon>
        <taxon>Paenibacillaceae</taxon>
        <taxon>Cohnella</taxon>
    </lineage>
</organism>
<dbReference type="RefSeq" id="WP_185131451.1">
    <property type="nucleotide sequence ID" value="NZ_JACJVO010000031.1"/>
</dbReference>